<reference evidence="1 2" key="1">
    <citation type="submission" date="2016-10" db="EMBL/GenBank/DDBJ databases">
        <title>Genome sequence of Planktotalea frisia SH6-1.</title>
        <authorList>
            <person name="Poehlein A."/>
            <person name="Bakenhus I."/>
            <person name="Voget S."/>
            <person name="Brinkhoff T."/>
            <person name="Simon M."/>
        </authorList>
    </citation>
    <scope>NUCLEOTIDE SEQUENCE [LARGE SCALE GENOMIC DNA]</scope>
    <source>
        <strain evidence="1 2">SH6-1</strain>
    </source>
</reference>
<organism evidence="1 2">
    <name type="scientific">Planktotalea frisia</name>
    <dbReference type="NCBI Taxonomy" id="696762"/>
    <lineage>
        <taxon>Bacteria</taxon>
        <taxon>Pseudomonadati</taxon>
        <taxon>Pseudomonadota</taxon>
        <taxon>Alphaproteobacteria</taxon>
        <taxon>Rhodobacterales</taxon>
        <taxon>Paracoccaceae</taxon>
        <taxon>Planktotalea</taxon>
    </lineage>
</organism>
<evidence type="ECO:0000313" key="2">
    <source>
        <dbReference type="Proteomes" id="UP000184514"/>
    </source>
</evidence>
<dbReference type="AlphaFoldDB" id="A0A1L9NV73"/>
<proteinExistence type="predicted"/>
<comment type="caution">
    <text evidence="1">The sequence shown here is derived from an EMBL/GenBank/DDBJ whole genome shotgun (WGS) entry which is preliminary data.</text>
</comment>
<keyword evidence="2" id="KW-1185">Reference proteome</keyword>
<name>A0A1L9NV73_9RHOB</name>
<accession>A0A1L9NV73</accession>
<dbReference type="Proteomes" id="UP000184514">
    <property type="component" value="Unassembled WGS sequence"/>
</dbReference>
<protein>
    <submittedName>
        <fullName evidence="1">Uncharacterized protein</fullName>
    </submittedName>
</protein>
<dbReference type="EMBL" id="MLCB01000158">
    <property type="protein sequence ID" value="OJI93054.1"/>
    <property type="molecule type" value="Genomic_DNA"/>
</dbReference>
<gene>
    <name evidence="1" type="ORF">PFRI_27020</name>
</gene>
<evidence type="ECO:0000313" key="1">
    <source>
        <dbReference type="EMBL" id="OJI93054.1"/>
    </source>
</evidence>
<sequence>MPDTLLGSIVINEILVDPNGALDFDTDGNGTPVIPMNI</sequence>